<name>A0A2L0EIU3_SORCE</name>
<dbReference type="Proteomes" id="UP000238348">
    <property type="component" value="Chromosome"/>
</dbReference>
<organism evidence="1 2">
    <name type="scientific">Sorangium cellulosum</name>
    <name type="common">Polyangium cellulosum</name>
    <dbReference type="NCBI Taxonomy" id="56"/>
    <lineage>
        <taxon>Bacteria</taxon>
        <taxon>Pseudomonadati</taxon>
        <taxon>Myxococcota</taxon>
        <taxon>Polyangia</taxon>
        <taxon>Polyangiales</taxon>
        <taxon>Polyangiaceae</taxon>
        <taxon>Sorangium</taxon>
    </lineage>
</organism>
<dbReference type="RefSeq" id="WP_234023333.1">
    <property type="nucleotide sequence ID" value="NZ_CP012673.1"/>
</dbReference>
<accession>A0A2L0EIU3</accession>
<evidence type="ECO:0000313" key="1">
    <source>
        <dbReference type="EMBL" id="AUX39221.1"/>
    </source>
</evidence>
<reference evidence="1 2" key="1">
    <citation type="submission" date="2015-09" db="EMBL/GenBank/DDBJ databases">
        <title>Sorangium comparison.</title>
        <authorList>
            <person name="Zaburannyi N."/>
            <person name="Bunk B."/>
            <person name="Overmann J."/>
            <person name="Mueller R."/>
        </authorList>
    </citation>
    <scope>NUCLEOTIDE SEQUENCE [LARGE SCALE GENOMIC DNA]</scope>
    <source>
        <strain evidence="1 2">So ce26</strain>
    </source>
</reference>
<evidence type="ECO:0000313" key="2">
    <source>
        <dbReference type="Proteomes" id="UP000238348"/>
    </source>
</evidence>
<evidence type="ECO:0008006" key="3">
    <source>
        <dbReference type="Google" id="ProtNLM"/>
    </source>
</evidence>
<gene>
    <name evidence="1" type="ORF">SOCE26_006040</name>
</gene>
<dbReference type="AlphaFoldDB" id="A0A2L0EIU3"/>
<proteinExistence type="predicted"/>
<sequence>MRERSDQFIKSLLRDALRRMAESDTEVEVAAATQRIDVWCVPDPAREAVRRELGVLGELAAGPCMFEVFRNTPGLRHLRDCLRKQLAWHHELERRARTALDRIEAEPASRKEVPFPWLIIVSTGRPETVLDGFGCQALSPGVYGPAAALHLRVVVLSELPRTRSTLILRLMGARRVLREALQDLMGLPEDAWERSVALPLLVHFGYEIPGQLPEDVEDDVIMEIQEWFKSYQAEQRQLGLDEGKRLGLDEGKRLGLDEGKRLALARLFEKRLGRTMTDPERSTLAERLARLGEERLDEVVLTLDGETLAAWLANPEGR</sequence>
<protein>
    <recommendedName>
        <fullName evidence="3">DUF4351 domain-containing protein</fullName>
    </recommendedName>
</protein>
<dbReference type="EMBL" id="CP012673">
    <property type="protein sequence ID" value="AUX39221.1"/>
    <property type="molecule type" value="Genomic_DNA"/>
</dbReference>